<reference evidence="1 2" key="1">
    <citation type="submission" date="2018-11" db="EMBL/GenBank/DDBJ databases">
        <title>Taxonoimc description of Halomarina strain SPP-AMP-1.</title>
        <authorList>
            <person name="Pal Y."/>
            <person name="Srinivasana K."/>
            <person name="Verma A."/>
            <person name="Kumar P."/>
        </authorList>
    </citation>
    <scope>NUCLEOTIDE SEQUENCE [LARGE SCALE GENOMIC DNA]</scope>
    <source>
        <strain evidence="1 2">SPP-AMP-1</strain>
    </source>
</reference>
<dbReference type="AlphaFoldDB" id="A0A3P3R4S5"/>
<organism evidence="1 2">
    <name type="scientific">Halocatena pleomorpha</name>
    <dbReference type="NCBI Taxonomy" id="1785090"/>
    <lineage>
        <taxon>Archaea</taxon>
        <taxon>Methanobacteriati</taxon>
        <taxon>Methanobacteriota</taxon>
        <taxon>Stenosarchaea group</taxon>
        <taxon>Halobacteria</taxon>
        <taxon>Halobacteriales</taxon>
        <taxon>Natronomonadaceae</taxon>
        <taxon>Halocatena</taxon>
    </lineage>
</organism>
<dbReference type="InterPro" id="IPR017576">
    <property type="entry name" value="CRISPR-assoc_prot_Csc1"/>
</dbReference>
<name>A0A3P3R4S5_9EURY</name>
<dbReference type="Pfam" id="PF26241">
    <property type="entry name" value="Cas_Csc1"/>
    <property type="match status" value="1"/>
</dbReference>
<dbReference type="EMBL" id="RRCH01000036">
    <property type="protein sequence ID" value="RRJ28491.1"/>
    <property type="molecule type" value="Genomic_DNA"/>
</dbReference>
<gene>
    <name evidence="1" type="primary">cas5d</name>
    <name evidence="1" type="ORF">EIK79_15455</name>
</gene>
<dbReference type="Proteomes" id="UP000282322">
    <property type="component" value="Unassembled WGS sequence"/>
</dbReference>
<protein>
    <submittedName>
        <fullName evidence="1">Type I-D CRISPR-associated protein Cas5/Csc1</fullName>
    </submittedName>
</protein>
<dbReference type="NCBIfam" id="TIGR03159">
    <property type="entry name" value="cas_Csc1"/>
    <property type="match status" value="1"/>
</dbReference>
<accession>A0A3P3R4S5</accession>
<evidence type="ECO:0000313" key="2">
    <source>
        <dbReference type="Proteomes" id="UP000282322"/>
    </source>
</evidence>
<proteinExistence type="predicted"/>
<sequence>MPRDVTSVVELSITPLDQYYYVSRESGDRFSTKPYIMHSALFYALGLLPTRFRVSEQTPEYTTHYKQSEAARGIYIHPATIVGGGRHMTRRFSVKGDTYRSEAQQENKNLLETGHQRTYEPDIQFRTFVTCDGGTDALAFAQQLPSYIRVGKKMTSARLETDVHDVTPKEGQFTLDQPVGKQDISTDEYDILGSVRMESMAPVDLLTQSDLSGQYVRVDAQFGPEKNDTGITLPTDVYFLGTDQ</sequence>
<evidence type="ECO:0000313" key="1">
    <source>
        <dbReference type="EMBL" id="RRJ28491.1"/>
    </source>
</evidence>
<comment type="caution">
    <text evidence="1">The sequence shown here is derived from an EMBL/GenBank/DDBJ whole genome shotgun (WGS) entry which is preliminary data.</text>
</comment>
<keyword evidence="2" id="KW-1185">Reference proteome</keyword>